<dbReference type="GO" id="GO:0006493">
    <property type="term" value="P:protein O-linked glycosylation"/>
    <property type="evidence" value="ECO:0007669"/>
    <property type="project" value="InterPro"/>
</dbReference>
<evidence type="ECO:0000256" key="8">
    <source>
        <dbReference type="SAM" id="MobiDB-lite"/>
    </source>
</evidence>
<feature type="transmembrane region" description="Helical" evidence="9">
    <location>
        <begin position="127"/>
        <end position="144"/>
    </location>
</feature>
<keyword evidence="6 9" id="KW-1133">Transmembrane helix</keyword>
<evidence type="ECO:0000256" key="9">
    <source>
        <dbReference type="SAM" id="Phobius"/>
    </source>
</evidence>
<feature type="transmembrane region" description="Helical" evidence="9">
    <location>
        <begin position="73"/>
        <end position="94"/>
    </location>
</feature>
<evidence type="ECO:0000256" key="7">
    <source>
        <dbReference type="ARBA" id="ARBA00023136"/>
    </source>
</evidence>
<comment type="caution">
    <text evidence="11">The sequence shown here is derived from an EMBL/GenBank/DDBJ whole genome shotgun (WGS) entry which is preliminary data.</text>
</comment>
<feature type="transmembrane region" description="Helical" evidence="9">
    <location>
        <begin position="195"/>
        <end position="214"/>
    </location>
</feature>
<dbReference type="Proteomes" id="UP000010164">
    <property type="component" value="Unassembled WGS sequence"/>
</dbReference>
<evidence type="ECO:0000256" key="1">
    <source>
        <dbReference type="ARBA" id="ARBA00004651"/>
    </source>
</evidence>
<dbReference type="PANTHER" id="PTHR33908">
    <property type="entry name" value="MANNOSYLTRANSFERASE YKCB-RELATED"/>
    <property type="match status" value="1"/>
</dbReference>
<feature type="transmembrane region" description="Helical" evidence="9">
    <location>
        <begin position="151"/>
        <end position="183"/>
    </location>
</feature>
<dbReference type="GO" id="GO:0005886">
    <property type="term" value="C:plasma membrane"/>
    <property type="evidence" value="ECO:0007669"/>
    <property type="project" value="UniProtKB-SubCell"/>
</dbReference>
<dbReference type="GO" id="GO:0016763">
    <property type="term" value="F:pentosyltransferase activity"/>
    <property type="evidence" value="ECO:0007669"/>
    <property type="project" value="TreeGrafter"/>
</dbReference>
<evidence type="ECO:0000259" key="10">
    <source>
        <dbReference type="Pfam" id="PF02366"/>
    </source>
</evidence>
<name>L0WJI4_9GAMM</name>
<dbReference type="EMBL" id="AMRJ01000001">
    <property type="protein sequence ID" value="EKF75990.1"/>
    <property type="molecule type" value="Genomic_DNA"/>
</dbReference>
<dbReference type="AlphaFoldDB" id="L0WJI4"/>
<evidence type="ECO:0000256" key="6">
    <source>
        <dbReference type="ARBA" id="ARBA00022989"/>
    </source>
</evidence>
<evidence type="ECO:0000256" key="3">
    <source>
        <dbReference type="ARBA" id="ARBA00022676"/>
    </source>
</evidence>
<feature type="region of interest" description="Disordered" evidence="8">
    <location>
        <begin position="444"/>
        <end position="476"/>
    </location>
</feature>
<dbReference type="InterPro" id="IPR050297">
    <property type="entry name" value="LipidA_mod_glycosyltrf_83"/>
</dbReference>
<dbReference type="STRING" id="1177179.A11A3_00810"/>
<keyword evidence="7 9" id="KW-0472">Membrane</keyword>
<feature type="domain" description="ArnT-like N-terminal" evidence="10">
    <location>
        <begin position="20"/>
        <end position="226"/>
    </location>
</feature>
<feature type="transmembrane region" description="Helical" evidence="9">
    <location>
        <begin position="342"/>
        <end position="365"/>
    </location>
</feature>
<proteinExistence type="predicted"/>
<keyword evidence="4 11" id="KW-0808">Transferase</keyword>
<evidence type="ECO:0000256" key="5">
    <source>
        <dbReference type="ARBA" id="ARBA00022692"/>
    </source>
</evidence>
<reference evidence="11 12" key="1">
    <citation type="journal article" date="2012" name="J. Bacteriol.">
        <title>Genome Sequence of the Alkane-Degrading Bacterium Alcanivorax hongdengensis Type Strain A-11-3.</title>
        <authorList>
            <person name="Lai Q."/>
            <person name="Shao Z."/>
        </authorList>
    </citation>
    <scope>NUCLEOTIDE SEQUENCE [LARGE SCALE GENOMIC DNA]</scope>
    <source>
        <strain evidence="11 12">A-11-3</strain>
    </source>
</reference>
<dbReference type="GO" id="GO:0010041">
    <property type="term" value="P:response to iron(III) ion"/>
    <property type="evidence" value="ECO:0007669"/>
    <property type="project" value="TreeGrafter"/>
</dbReference>
<dbReference type="GO" id="GO:0009103">
    <property type="term" value="P:lipopolysaccharide biosynthetic process"/>
    <property type="evidence" value="ECO:0007669"/>
    <property type="project" value="UniProtKB-ARBA"/>
</dbReference>
<dbReference type="InterPro" id="IPR003342">
    <property type="entry name" value="ArnT-like_N"/>
</dbReference>
<feature type="transmembrane region" description="Helical" evidence="9">
    <location>
        <begin position="257"/>
        <end position="276"/>
    </location>
</feature>
<accession>L0WJI4</accession>
<gene>
    <name evidence="11" type="ORF">A11A3_00810</name>
</gene>
<keyword evidence="3 11" id="KW-0328">Glycosyltransferase</keyword>
<organism evidence="11 12">
    <name type="scientific">Alcanivorax hongdengensis A-11-3</name>
    <dbReference type="NCBI Taxonomy" id="1177179"/>
    <lineage>
        <taxon>Bacteria</taxon>
        <taxon>Pseudomonadati</taxon>
        <taxon>Pseudomonadota</taxon>
        <taxon>Gammaproteobacteria</taxon>
        <taxon>Oceanospirillales</taxon>
        <taxon>Alcanivoracaceae</taxon>
        <taxon>Alcanivorax</taxon>
    </lineage>
</organism>
<sequence>MIVIAVIIRLIAMALLPLTDTTEARYGEIARKMLETGNWVTLWHDYGIPFWAKPPLSTWVSAFSMKLFGINEFAARLPNLLLMAALIGLCFYMLRKTAGLQRAWLGATILSTMLLTYSVSGTVMTDISLVFATTLSMVSFWYAWQTGDKRWGWVFFASLGLGLLAKGPVAIAFAGLGIAPWLLWQREPLRRLLTLPWISGTLLMCIIALPWYILAEYRTPGFLHYFIVGEYLSRFLIPGWQGDLYGNAHREPMGTILLYWASGTFPWCLALLGLIWRRIRQRWQPAETTSQSMRRYLLCWALVPLMFLPCRNIIPTYPLVGLPAAAMLLAIYWPHPDTRRRLLTIGIMAMFAPIVALIFSGITVFNQKLLPKASQLPIVEAWEQMRENDDNPLYYLDKRYYSAEFYTRGHTRVIDNKQLEQLEKQGHGYIVILDHDYSQLSPSLQAPLKPVSSQPPATLYHIGTSQDGNADKPDNS</sequence>
<keyword evidence="2" id="KW-1003">Cell membrane</keyword>
<feature type="transmembrane region" description="Helical" evidence="9">
    <location>
        <begin position="221"/>
        <end position="237"/>
    </location>
</feature>
<dbReference type="GO" id="GO:0000030">
    <property type="term" value="F:mannosyltransferase activity"/>
    <property type="evidence" value="ECO:0007669"/>
    <property type="project" value="InterPro"/>
</dbReference>
<comment type="subcellular location">
    <subcellularLocation>
        <location evidence="1">Cell membrane</location>
        <topology evidence="1">Multi-pass membrane protein</topology>
    </subcellularLocation>
</comment>
<evidence type="ECO:0000256" key="2">
    <source>
        <dbReference type="ARBA" id="ARBA00022475"/>
    </source>
</evidence>
<protein>
    <submittedName>
        <fullName evidence="11">Dolichyl-phosphate-mannose-protein mannosyltransferase</fullName>
    </submittedName>
</protein>
<evidence type="ECO:0000313" key="12">
    <source>
        <dbReference type="Proteomes" id="UP000010164"/>
    </source>
</evidence>
<keyword evidence="12" id="KW-1185">Reference proteome</keyword>
<evidence type="ECO:0000313" key="11">
    <source>
        <dbReference type="EMBL" id="EKF75990.1"/>
    </source>
</evidence>
<dbReference type="eggNOG" id="COG1807">
    <property type="taxonomic scope" value="Bacteria"/>
</dbReference>
<feature type="transmembrane region" description="Helical" evidence="9">
    <location>
        <begin position="296"/>
        <end position="314"/>
    </location>
</feature>
<evidence type="ECO:0000256" key="4">
    <source>
        <dbReference type="ARBA" id="ARBA00022679"/>
    </source>
</evidence>
<dbReference type="PANTHER" id="PTHR33908:SF3">
    <property type="entry name" value="UNDECAPRENYL PHOSPHATE-ALPHA-4-AMINO-4-DEOXY-L-ARABINOSE ARABINOSYL TRANSFERASE"/>
    <property type="match status" value="1"/>
</dbReference>
<keyword evidence="5 9" id="KW-0812">Transmembrane</keyword>
<dbReference type="Pfam" id="PF02366">
    <property type="entry name" value="PMT"/>
    <property type="match status" value="1"/>
</dbReference>
<feature type="transmembrane region" description="Helical" evidence="9">
    <location>
        <begin position="320"/>
        <end position="335"/>
    </location>
</feature>
<dbReference type="PATRIC" id="fig|1177179.3.peg.157"/>